<dbReference type="EMBL" id="OZ035840">
    <property type="protein sequence ID" value="CAL1589211.1"/>
    <property type="molecule type" value="Genomic_DNA"/>
</dbReference>
<evidence type="ECO:0000313" key="2">
    <source>
        <dbReference type="EMBL" id="CAL1589211.1"/>
    </source>
</evidence>
<reference evidence="2 3" key="1">
    <citation type="submission" date="2024-04" db="EMBL/GenBank/DDBJ databases">
        <authorList>
            <person name="Waldvogel A.-M."/>
            <person name="Schoenle A."/>
        </authorList>
    </citation>
    <scope>NUCLEOTIDE SEQUENCE [LARGE SCALE GENOMIC DNA]</scope>
</reference>
<dbReference type="Proteomes" id="UP001497482">
    <property type="component" value="Chromosome 18"/>
</dbReference>
<sequence length="102" mass="11535">MQPVFTKPSGTGARFGRVDENGPSLKPVFLNGGPWILEVSSDASWLWPLSFHKECFLWHRVEQREQELELRASTCIGLDPTQQHNPLRASQHLLTSNTTNAH</sequence>
<feature type="region of interest" description="Disordered" evidence="1">
    <location>
        <begin position="1"/>
        <end position="23"/>
    </location>
</feature>
<gene>
    <name evidence="2" type="ORF">KC01_LOCUS18858</name>
</gene>
<feature type="region of interest" description="Disordered" evidence="1">
    <location>
        <begin position="80"/>
        <end position="102"/>
    </location>
</feature>
<evidence type="ECO:0000313" key="3">
    <source>
        <dbReference type="Proteomes" id="UP001497482"/>
    </source>
</evidence>
<organism evidence="2 3">
    <name type="scientific">Knipowitschia caucasica</name>
    <name type="common">Caucasian dwarf goby</name>
    <name type="synonym">Pomatoschistus caucasicus</name>
    <dbReference type="NCBI Taxonomy" id="637954"/>
    <lineage>
        <taxon>Eukaryota</taxon>
        <taxon>Metazoa</taxon>
        <taxon>Chordata</taxon>
        <taxon>Craniata</taxon>
        <taxon>Vertebrata</taxon>
        <taxon>Euteleostomi</taxon>
        <taxon>Actinopterygii</taxon>
        <taxon>Neopterygii</taxon>
        <taxon>Teleostei</taxon>
        <taxon>Neoteleostei</taxon>
        <taxon>Acanthomorphata</taxon>
        <taxon>Gobiaria</taxon>
        <taxon>Gobiiformes</taxon>
        <taxon>Gobioidei</taxon>
        <taxon>Gobiidae</taxon>
        <taxon>Gobiinae</taxon>
        <taxon>Knipowitschia</taxon>
    </lineage>
</organism>
<keyword evidence="3" id="KW-1185">Reference proteome</keyword>
<proteinExistence type="predicted"/>
<accession>A0AAV2KLV0</accession>
<dbReference type="AlphaFoldDB" id="A0AAV2KLV0"/>
<feature type="compositionally biased region" description="Polar residues" evidence="1">
    <location>
        <begin position="92"/>
        <end position="102"/>
    </location>
</feature>
<evidence type="ECO:0000256" key="1">
    <source>
        <dbReference type="SAM" id="MobiDB-lite"/>
    </source>
</evidence>
<protein>
    <submittedName>
        <fullName evidence="2">Uncharacterized protein</fullName>
    </submittedName>
</protein>
<name>A0AAV2KLV0_KNICA</name>